<keyword evidence="5 6" id="KW-0472">Membrane</keyword>
<dbReference type="EMBL" id="CP106753">
    <property type="protein sequence ID" value="UXY16140.1"/>
    <property type="molecule type" value="Genomic_DNA"/>
</dbReference>
<evidence type="ECO:0000256" key="2">
    <source>
        <dbReference type="ARBA" id="ARBA00022475"/>
    </source>
</evidence>
<feature type="domain" description="SSD" evidence="7">
    <location>
        <begin position="307"/>
        <end position="429"/>
    </location>
</feature>
<evidence type="ECO:0000259" key="7">
    <source>
        <dbReference type="PROSITE" id="PS50156"/>
    </source>
</evidence>
<keyword evidence="4 6" id="KW-1133">Transmembrane helix</keyword>
<keyword evidence="9" id="KW-1185">Reference proteome</keyword>
<dbReference type="InterPro" id="IPR004869">
    <property type="entry name" value="MMPL_dom"/>
</dbReference>
<sequence>MMRQLMNALMGYFERVPDALRARRLLVWSSFVALTVFLALGVGRARFDMSIEGWFDRDDPTIVAFDWFHHDFGSDDHLYVVYKPRDGDVFSEQSLKLLQRLQGELQGRIDRLREGDTSALRHVVKITSLINAPVLQARDGALVSKKLVGAAVPDSEPALARIRRTAEAQPQFPLLYFSKDHRYGGILIETDFGAIPLDAAPAATAQPAAMALDINAMTAASGPAVRPRFKPTDLADYVALMDEVDAVLQQPEYRAHFTYYPVGSTAAAEYNMATVNEMGMLNLAALVIIMLLLALMFRSLSAVVWPVVIVVLSSVWAIGITGWLGLPITAFVMVAIMLTLACGVADTVHVMSAYLSARGEGREHRAALRHGLRHVAVACLLTTVTNIVAVMALSITPIVPIQVFAFMCALGVGLPFVFSVYLLPLMLDLWAPAPVAQKQRLLARLPDSAAMLGRLLARVLPLVEKGPVAIIALFLALFLTCLYGATRTQVDTDPVGSFPEEWGIRQSVRVVDRHMMGAQSMEIYLDLGRENAFHDPFVLHTVEGLQRLIERKHPGLVVRTTSLVDTVKDSYRTLNDGRNAMYVIPPTQSAVSQTLFLFNQSNPDDRRKLVSDNYDRSHVSVRLYNRGSYEYARAWESMRTDIDKAVAKLRHRYPEAKVAITGMLPLMMQGADALSTSELQSFGLALVLISTLLLVLFGSVKAGVIALLPNLIPAILAYGALGLLDRPLDITTMMIAPIIIGIAVDDTVHFITRYRNEVVLDGDIRRALAATLAEAGQSVVFTTAILGLGFGVMAFASDSGAANLGIFGSLAILVGLLNDLFLLPALILVFKLRFTTRPADEPALPSLEPSRPG</sequence>
<dbReference type="Gene3D" id="1.20.1640.10">
    <property type="entry name" value="Multidrug efflux transporter AcrB transmembrane domain"/>
    <property type="match status" value="2"/>
</dbReference>
<feature type="transmembrane region" description="Helical" evidence="6">
    <location>
        <begin position="704"/>
        <end position="724"/>
    </location>
</feature>
<evidence type="ECO:0000256" key="3">
    <source>
        <dbReference type="ARBA" id="ARBA00022692"/>
    </source>
</evidence>
<keyword evidence="2" id="KW-1003">Cell membrane</keyword>
<evidence type="ECO:0000313" key="9">
    <source>
        <dbReference type="Proteomes" id="UP001061302"/>
    </source>
</evidence>
<dbReference type="PROSITE" id="PS50156">
    <property type="entry name" value="SSD"/>
    <property type="match status" value="2"/>
</dbReference>
<evidence type="ECO:0000256" key="1">
    <source>
        <dbReference type="ARBA" id="ARBA00004651"/>
    </source>
</evidence>
<dbReference type="InterPro" id="IPR050545">
    <property type="entry name" value="Mycobact_MmpL"/>
</dbReference>
<dbReference type="Proteomes" id="UP001061302">
    <property type="component" value="Chromosome"/>
</dbReference>
<feature type="transmembrane region" description="Helical" evidence="6">
    <location>
        <begin position="304"/>
        <end position="324"/>
    </location>
</feature>
<accession>A0ABY6DP51</accession>
<evidence type="ECO:0000313" key="8">
    <source>
        <dbReference type="EMBL" id="UXY16140.1"/>
    </source>
</evidence>
<dbReference type="InterPro" id="IPR000731">
    <property type="entry name" value="SSD"/>
</dbReference>
<dbReference type="RefSeq" id="WP_263125581.1">
    <property type="nucleotide sequence ID" value="NZ_CP106753.1"/>
</dbReference>
<feature type="transmembrane region" description="Helical" evidence="6">
    <location>
        <begin position="802"/>
        <end position="830"/>
    </location>
</feature>
<organism evidence="8 9">
    <name type="scientific">Chitiniphilus purpureus</name>
    <dbReference type="NCBI Taxonomy" id="2981137"/>
    <lineage>
        <taxon>Bacteria</taxon>
        <taxon>Pseudomonadati</taxon>
        <taxon>Pseudomonadota</taxon>
        <taxon>Betaproteobacteria</taxon>
        <taxon>Neisseriales</taxon>
        <taxon>Chitinibacteraceae</taxon>
        <taxon>Chitiniphilus</taxon>
    </lineage>
</organism>
<dbReference type="PANTHER" id="PTHR33406">
    <property type="entry name" value="MEMBRANE PROTEIN MJ1562-RELATED"/>
    <property type="match status" value="1"/>
</dbReference>
<feature type="transmembrane region" description="Helical" evidence="6">
    <location>
        <begin position="772"/>
        <end position="796"/>
    </location>
</feature>
<feature type="transmembrane region" description="Helical" evidence="6">
    <location>
        <begin position="278"/>
        <end position="297"/>
    </location>
</feature>
<gene>
    <name evidence="8" type="ORF">N8I74_03735</name>
</gene>
<keyword evidence="3 6" id="KW-0812">Transmembrane</keyword>
<dbReference type="Pfam" id="PF03176">
    <property type="entry name" value="MMPL"/>
    <property type="match status" value="2"/>
</dbReference>
<evidence type="ECO:0000256" key="6">
    <source>
        <dbReference type="SAM" id="Phobius"/>
    </source>
</evidence>
<feature type="transmembrane region" description="Helical" evidence="6">
    <location>
        <begin position="679"/>
        <end position="697"/>
    </location>
</feature>
<evidence type="ECO:0000256" key="4">
    <source>
        <dbReference type="ARBA" id="ARBA00022989"/>
    </source>
</evidence>
<reference evidence="8" key="1">
    <citation type="submission" date="2022-10" db="EMBL/GenBank/DDBJ databases">
        <title>Chitiniphilus purpureus sp. nov., a novel chitin-degrading bacterium isolated from crawfish pond sediment.</title>
        <authorList>
            <person name="Li K."/>
        </authorList>
    </citation>
    <scope>NUCLEOTIDE SEQUENCE</scope>
    <source>
        <strain evidence="8">CD1</strain>
    </source>
</reference>
<comment type="subcellular location">
    <subcellularLocation>
        <location evidence="1">Cell membrane</location>
        <topology evidence="1">Multi-pass membrane protein</topology>
    </subcellularLocation>
</comment>
<feature type="domain" description="SSD" evidence="7">
    <location>
        <begin position="702"/>
        <end position="829"/>
    </location>
</feature>
<protein>
    <submittedName>
        <fullName evidence="8">MMPL family transporter</fullName>
    </submittedName>
</protein>
<feature type="transmembrane region" description="Helical" evidence="6">
    <location>
        <begin position="401"/>
        <end position="423"/>
    </location>
</feature>
<dbReference type="SUPFAM" id="SSF82866">
    <property type="entry name" value="Multidrug efflux transporter AcrB transmembrane domain"/>
    <property type="match status" value="2"/>
</dbReference>
<feature type="transmembrane region" description="Helical" evidence="6">
    <location>
        <begin position="330"/>
        <end position="355"/>
    </location>
</feature>
<evidence type="ECO:0000256" key="5">
    <source>
        <dbReference type="ARBA" id="ARBA00023136"/>
    </source>
</evidence>
<name>A0ABY6DP51_9NEIS</name>
<feature type="transmembrane region" description="Helical" evidence="6">
    <location>
        <begin position="375"/>
        <end position="395"/>
    </location>
</feature>
<proteinExistence type="predicted"/>
<dbReference type="PANTHER" id="PTHR33406:SF12">
    <property type="entry name" value="BLR2997 PROTEIN"/>
    <property type="match status" value="1"/>
</dbReference>